<name>A0ABD0RXH6_CIRMR</name>
<feature type="non-terminal residue" evidence="1">
    <location>
        <position position="51"/>
    </location>
</feature>
<evidence type="ECO:0000313" key="1">
    <source>
        <dbReference type="EMBL" id="KAL0203243.1"/>
    </source>
</evidence>
<sequence length="51" mass="5594">NGSVVVDGKLFFNSSDAKPIVANLTQLLHERNFTFTIIKNFTSINEDAPAV</sequence>
<protein>
    <recommendedName>
        <fullName evidence="3">Biopolymer transporter ExbD</fullName>
    </recommendedName>
</protein>
<proteinExistence type="predicted"/>
<evidence type="ECO:0008006" key="3">
    <source>
        <dbReference type="Google" id="ProtNLM"/>
    </source>
</evidence>
<accession>A0ABD0RXH6</accession>
<keyword evidence="2" id="KW-1185">Reference proteome</keyword>
<dbReference type="EMBL" id="JAMKFB020000001">
    <property type="protein sequence ID" value="KAL0203243.1"/>
    <property type="molecule type" value="Genomic_DNA"/>
</dbReference>
<evidence type="ECO:0000313" key="2">
    <source>
        <dbReference type="Proteomes" id="UP001529510"/>
    </source>
</evidence>
<feature type="non-terminal residue" evidence="1">
    <location>
        <position position="1"/>
    </location>
</feature>
<gene>
    <name evidence="1" type="ORF">M9458_001261</name>
</gene>
<dbReference type="AlphaFoldDB" id="A0ABD0RXH6"/>
<reference evidence="1 2" key="1">
    <citation type="submission" date="2024-05" db="EMBL/GenBank/DDBJ databases">
        <title>Genome sequencing and assembly of Indian major carp, Cirrhinus mrigala (Hamilton, 1822).</title>
        <authorList>
            <person name="Mohindra V."/>
            <person name="Chowdhury L.M."/>
            <person name="Lal K."/>
            <person name="Jena J.K."/>
        </authorList>
    </citation>
    <scope>NUCLEOTIDE SEQUENCE [LARGE SCALE GENOMIC DNA]</scope>
    <source>
        <strain evidence="1">CM1030</strain>
        <tissue evidence="1">Blood</tissue>
    </source>
</reference>
<organism evidence="1 2">
    <name type="scientific">Cirrhinus mrigala</name>
    <name type="common">Mrigala</name>
    <dbReference type="NCBI Taxonomy" id="683832"/>
    <lineage>
        <taxon>Eukaryota</taxon>
        <taxon>Metazoa</taxon>
        <taxon>Chordata</taxon>
        <taxon>Craniata</taxon>
        <taxon>Vertebrata</taxon>
        <taxon>Euteleostomi</taxon>
        <taxon>Actinopterygii</taxon>
        <taxon>Neopterygii</taxon>
        <taxon>Teleostei</taxon>
        <taxon>Ostariophysi</taxon>
        <taxon>Cypriniformes</taxon>
        <taxon>Cyprinidae</taxon>
        <taxon>Labeoninae</taxon>
        <taxon>Labeonini</taxon>
        <taxon>Cirrhinus</taxon>
    </lineage>
</organism>
<comment type="caution">
    <text evidence="1">The sequence shown here is derived from an EMBL/GenBank/DDBJ whole genome shotgun (WGS) entry which is preliminary data.</text>
</comment>
<dbReference type="Proteomes" id="UP001529510">
    <property type="component" value="Unassembled WGS sequence"/>
</dbReference>